<dbReference type="InterPro" id="IPR050902">
    <property type="entry name" value="ABC_Transporter_SBP"/>
</dbReference>
<dbReference type="PROSITE" id="PS50983">
    <property type="entry name" value="FE_B12_PBP"/>
    <property type="match status" value="1"/>
</dbReference>
<proteinExistence type="predicted"/>
<keyword evidence="4" id="KW-1185">Reference proteome</keyword>
<dbReference type="KEGG" id="banc:PU02_1200"/>
<sequence>MCTSFLRRYSSVFFACTLFSFIFSLQKAIADFVTDFPENARIVSVGGALTEIIYALGAQDQLIARDSTSTYPEDVLKIPELGYMRALSPEGVLSLSPEGIILVEGSGPPSTIDLLKKTSIPILIVPENFSRENITEKIRFVGKALHKEKQAAVLIQKINDQFIENDALLSKVTQPRRVLFVFSIEDGRALVSGADTAADAMIKLSGAVNAVSDYKGYKLLNNEALLKSQPDVILLTNHIQNKNAFDKLKNNPAIQATPAARNHAIKQIDTMYFLGFGPRTAHASKELIDMLYKTD</sequence>
<dbReference type="PANTHER" id="PTHR30535:SF4">
    <property type="entry name" value="HEMIN-BINDING PERIPLASMIC PROTEIN HMUT"/>
    <property type="match status" value="1"/>
</dbReference>
<dbReference type="PATRIC" id="fig|1318743.3.peg.1216"/>
<feature type="domain" description="Fe/B12 periplasmic-binding" evidence="2">
    <location>
        <begin position="41"/>
        <end position="295"/>
    </location>
</feature>
<dbReference type="InterPro" id="IPR002491">
    <property type="entry name" value="ABC_transptr_periplasmic_BD"/>
</dbReference>
<accession>A0A0M4LKJ5</accession>
<dbReference type="CDD" id="cd01149">
    <property type="entry name" value="HutB"/>
    <property type="match status" value="1"/>
</dbReference>
<dbReference type="AlphaFoldDB" id="A0A0M4LKJ5"/>
<dbReference type="SUPFAM" id="SSF53807">
    <property type="entry name" value="Helical backbone' metal receptor"/>
    <property type="match status" value="1"/>
</dbReference>
<dbReference type="Proteomes" id="UP000057213">
    <property type="component" value="Chromosome"/>
</dbReference>
<dbReference type="PANTHER" id="PTHR30535">
    <property type="entry name" value="VITAMIN B12-BINDING PROTEIN"/>
    <property type="match status" value="1"/>
</dbReference>
<evidence type="ECO:0000259" key="2">
    <source>
        <dbReference type="PROSITE" id="PS50983"/>
    </source>
</evidence>
<evidence type="ECO:0000313" key="3">
    <source>
        <dbReference type="EMBL" id="ALE04014.1"/>
    </source>
</evidence>
<feature type="signal peptide" evidence="1">
    <location>
        <begin position="1"/>
        <end position="30"/>
    </location>
</feature>
<reference evidence="3 4" key="1">
    <citation type="journal article" date="2015" name="Genome Announc.">
        <title>Complete Genome Sequence of Bartonella ancashensis Strain 20.00, Isolated from the Blood of a Patient with Verruga Peruana.</title>
        <authorList>
            <person name="Hang J."/>
            <person name="Mullins K.E."/>
            <person name="Clifford R.J."/>
            <person name="Onmus-Leone F."/>
            <person name="Yang Y."/>
            <person name="Jiang J."/>
            <person name="Leguia M."/>
            <person name="Kasper M.R."/>
            <person name="Maguina C."/>
            <person name="Lesho E.P."/>
            <person name="Jarman R.G."/>
            <person name="Richards A.L."/>
            <person name="Blazes D."/>
        </authorList>
    </citation>
    <scope>NUCLEOTIDE SEQUENCE [LARGE SCALE GENOMIC DNA]</scope>
    <source>
        <strain evidence="3 4">20.00</strain>
    </source>
</reference>
<evidence type="ECO:0000256" key="1">
    <source>
        <dbReference type="SAM" id="SignalP"/>
    </source>
</evidence>
<dbReference type="RefSeq" id="WP_053944473.1">
    <property type="nucleotide sequence ID" value="NZ_CP010401.1"/>
</dbReference>
<dbReference type="OrthoDB" id="9797736at2"/>
<feature type="chain" id="PRO_5005797700" evidence="1">
    <location>
        <begin position="31"/>
        <end position="295"/>
    </location>
</feature>
<dbReference type="Gene3D" id="3.40.50.1980">
    <property type="entry name" value="Nitrogenase molybdenum iron protein domain"/>
    <property type="match status" value="2"/>
</dbReference>
<dbReference type="Pfam" id="PF01497">
    <property type="entry name" value="Peripla_BP_2"/>
    <property type="match status" value="1"/>
</dbReference>
<keyword evidence="1" id="KW-0732">Signal</keyword>
<name>A0A0M4LKJ5_9HYPH</name>
<protein>
    <submittedName>
        <fullName evidence="3">Periplasmic hemin-binding protein</fullName>
    </submittedName>
</protein>
<evidence type="ECO:0000313" key="4">
    <source>
        <dbReference type="Proteomes" id="UP000057213"/>
    </source>
</evidence>
<gene>
    <name evidence="3" type="ORF">PU02_1200</name>
</gene>
<dbReference type="STRING" id="1318743.PU02_1200"/>
<dbReference type="EMBL" id="CP010401">
    <property type="protein sequence ID" value="ALE04014.1"/>
    <property type="molecule type" value="Genomic_DNA"/>
</dbReference>
<organism evidence="3 4">
    <name type="scientific">Bartonella ancashensis</name>
    <dbReference type="NCBI Taxonomy" id="1318743"/>
    <lineage>
        <taxon>Bacteria</taxon>
        <taxon>Pseudomonadati</taxon>
        <taxon>Pseudomonadota</taxon>
        <taxon>Alphaproteobacteria</taxon>
        <taxon>Hyphomicrobiales</taxon>
        <taxon>Bartonellaceae</taxon>
        <taxon>Bartonella</taxon>
    </lineage>
</organism>